<evidence type="ECO:0000256" key="15">
    <source>
        <dbReference type="ARBA" id="ARBA00023136"/>
    </source>
</evidence>
<keyword evidence="10" id="KW-0862">Zinc</keyword>
<evidence type="ECO:0000256" key="6">
    <source>
        <dbReference type="ARBA" id="ARBA00022448"/>
    </source>
</evidence>
<dbReference type="Gene3D" id="1.20.1510.10">
    <property type="entry name" value="Cation efflux protein transmembrane domain"/>
    <property type="match status" value="1"/>
</dbReference>
<dbReference type="InterPro" id="IPR058533">
    <property type="entry name" value="Cation_efflux_TM"/>
</dbReference>
<evidence type="ECO:0000256" key="16">
    <source>
        <dbReference type="ARBA" id="ARBA00038531"/>
    </source>
</evidence>
<evidence type="ECO:0000256" key="22">
    <source>
        <dbReference type="SAM" id="Phobius"/>
    </source>
</evidence>
<feature type="transmembrane region" description="Helical" evidence="22">
    <location>
        <begin position="321"/>
        <end position="342"/>
    </location>
</feature>
<dbReference type="InterPro" id="IPR027469">
    <property type="entry name" value="Cation_efflux_TMD_sf"/>
</dbReference>
<evidence type="ECO:0000256" key="18">
    <source>
        <dbReference type="ARBA" id="ARBA00042038"/>
    </source>
</evidence>
<keyword evidence="9" id="KW-0479">Metal-binding</keyword>
<evidence type="ECO:0000256" key="2">
    <source>
        <dbReference type="ARBA" id="ARBA00004205"/>
    </source>
</evidence>
<dbReference type="GO" id="GO:0005385">
    <property type="term" value="F:zinc ion transmembrane transporter activity"/>
    <property type="evidence" value="ECO:0007669"/>
    <property type="project" value="InterPro"/>
</dbReference>
<evidence type="ECO:0000256" key="1">
    <source>
        <dbReference type="ARBA" id="ARBA00004166"/>
    </source>
</evidence>
<keyword evidence="7" id="KW-0050">Antiport</keyword>
<feature type="transmembrane region" description="Helical" evidence="22">
    <location>
        <begin position="31"/>
        <end position="51"/>
    </location>
</feature>
<evidence type="ECO:0000313" key="24">
    <source>
        <dbReference type="EMBL" id="KAK2166837.1"/>
    </source>
</evidence>
<feature type="transmembrane region" description="Helical" evidence="22">
    <location>
        <begin position="149"/>
        <end position="169"/>
    </location>
</feature>
<proteinExistence type="inferred from homology"/>
<evidence type="ECO:0000256" key="13">
    <source>
        <dbReference type="ARBA" id="ARBA00023034"/>
    </source>
</evidence>
<gene>
    <name evidence="24" type="ORF">NP493_1302g00054</name>
</gene>
<dbReference type="GO" id="GO:0015297">
    <property type="term" value="F:antiporter activity"/>
    <property type="evidence" value="ECO:0007669"/>
    <property type="project" value="UniProtKB-KW"/>
</dbReference>
<dbReference type="InterPro" id="IPR045316">
    <property type="entry name" value="Msc2-like"/>
</dbReference>
<evidence type="ECO:0000256" key="14">
    <source>
        <dbReference type="ARBA" id="ARBA00023065"/>
    </source>
</evidence>
<comment type="catalytic activity">
    <reaction evidence="20">
        <text>Zn(2+)(in) + 2 H(+)(out) = Zn(2+)(out) + 2 H(+)(in)</text>
        <dbReference type="Rhea" id="RHEA:72627"/>
        <dbReference type="ChEBI" id="CHEBI:15378"/>
        <dbReference type="ChEBI" id="CHEBI:29105"/>
    </reaction>
</comment>
<feature type="transmembrane region" description="Helical" evidence="22">
    <location>
        <begin position="72"/>
        <end position="92"/>
    </location>
</feature>
<evidence type="ECO:0000256" key="20">
    <source>
        <dbReference type="ARBA" id="ARBA00048349"/>
    </source>
</evidence>
<keyword evidence="11" id="KW-0864">Zinc transport</keyword>
<comment type="subcellular location">
    <subcellularLocation>
        <location evidence="3">Cytoplasmic vesicle</location>
        <location evidence="3">COPII-coated vesicle membrane</location>
        <topology evidence="3">Multi-pass membrane protein</topology>
    </subcellularLocation>
    <subcellularLocation>
        <location evidence="4">Cytoplasmic vesicle</location>
        <location evidence="4">Secretory vesicle membrane</location>
        <topology evidence="4">Multi-pass membrane protein</topology>
    </subcellularLocation>
    <subcellularLocation>
        <location evidence="2">Golgi apparatus</location>
        <location evidence="2">Golgi stack membrane</location>
        <topology evidence="2">Multi-pass membrane protein</topology>
    </subcellularLocation>
    <subcellularLocation>
        <location evidence="1">Golgi apparatus</location>
        <location evidence="1">trans-Golgi network membrane</location>
        <topology evidence="1">Multi-pass membrane protein</topology>
    </subcellularLocation>
</comment>
<dbReference type="SUPFAM" id="SSF161111">
    <property type="entry name" value="Cation efflux protein transmembrane domain-like"/>
    <property type="match status" value="1"/>
</dbReference>
<evidence type="ECO:0000256" key="19">
    <source>
        <dbReference type="ARBA" id="ARBA00042217"/>
    </source>
</evidence>
<dbReference type="PANTHER" id="PTHR45755">
    <property type="match status" value="1"/>
</dbReference>
<feature type="compositionally biased region" description="Basic residues" evidence="21">
    <location>
        <begin position="288"/>
        <end position="302"/>
    </location>
</feature>
<organism evidence="24 25">
    <name type="scientific">Ridgeia piscesae</name>
    <name type="common">Tubeworm</name>
    <dbReference type="NCBI Taxonomy" id="27915"/>
    <lineage>
        <taxon>Eukaryota</taxon>
        <taxon>Metazoa</taxon>
        <taxon>Spiralia</taxon>
        <taxon>Lophotrochozoa</taxon>
        <taxon>Annelida</taxon>
        <taxon>Polychaeta</taxon>
        <taxon>Sedentaria</taxon>
        <taxon>Canalipalpata</taxon>
        <taxon>Sabellida</taxon>
        <taxon>Siboglinidae</taxon>
        <taxon>Ridgeia</taxon>
    </lineage>
</organism>
<accession>A0AAD9NE03</accession>
<dbReference type="GO" id="GO:0032580">
    <property type="term" value="C:Golgi cisterna membrane"/>
    <property type="evidence" value="ECO:0007669"/>
    <property type="project" value="UniProtKB-SubCell"/>
</dbReference>
<evidence type="ECO:0000256" key="5">
    <source>
        <dbReference type="ARBA" id="ARBA00008873"/>
    </source>
</evidence>
<dbReference type="Pfam" id="PF01545">
    <property type="entry name" value="Cation_efflux"/>
    <property type="match status" value="1"/>
</dbReference>
<dbReference type="GO" id="GO:0012507">
    <property type="term" value="C:ER to Golgi transport vesicle membrane"/>
    <property type="evidence" value="ECO:0007669"/>
    <property type="project" value="UniProtKB-SubCell"/>
</dbReference>
<reference evidence="24" key="1">
    <citation type="journal article" date="2023" name="Mol. Biol. Evol.">
        <title>Third-Generation Sequencing Reveals the Adaptive Role of the Epigenome in Three Deep-Sea Polychaetes.</title>
        <authorList>
            <person name="Perez M."/>
            <person name="Aroh O."/>
            <person name="Sun Y."/>
            <person name="Lan Y."/>
            <person name="Juniper S.K."/>
            <person name="Young C.R."/>
            <person name="Angers B."/>
            <person name="Qian P.Y."/>
        </authorList>
    </citation>
    <scope>NUCLEOTIDE SEQUENCE</scope>
    <source>
        <strain evidence="24">R07B-5</strain>
    </source>
</reference>
<comment type="similarity">
    <text evidence="5">Belongs to the cation diffusion facilitator (CDF) transporter (TC 2.A.4) family. SLC30A subfamily.</text>
</comment>
<evidence type="ECO:0000256" key="11">
    <source>
        <dbReference type="ARBA" id="ARBA00022906"/>
    </source>
</evidence>
<feature type="domain" description="Cation efflux protein transmembrane" evidence="23">
    <location>
        <begin position="149"/>
        <end position="378"/>
    </location>
</feature>
<sequence>MLVPLLIVILFMFVIDYYVEAVCVTRLEVLHTARFGSMATFTVAVFLSFIWDHPFIGHVTNLRALRVIVVEDHLLSGGAVFSFVLFMFATYILTSPVRGSRGSFIGFSASGLPLYSFSGEALQKTSQSLMLVAKHGLKQILEDPNSKKIFYFLCINLVFAMIELTYGVWTNSLGLISDGFHMLFDCSALVMGLYAAVMTHWKPTRIFSYGFDRVEILSGFINALFLVVISFFVLTAGLGRLFDPPDIHTERLLAVSVAGFLVNLIGIFSFSHAHSHGGQPCPSQSSHGHSHGGHSHGSHGHSHGGGQEQPDITKNTNMEGVFLHVLADTLGSVGVIISTLLIEAFGWNIADPICSLFIATLIFLSVIPLVKRTCNILLLRTPEELEEGLALALQKLSSIEGVVSFRNEHFWRHSSNVVAGILHVQVKIEASDQAVVSQVTVLFKEAGVQNLTIQVEKPIFFQHLSGLGMTTDQLDAMTTKVTAFEYNNSNNFIRVT</sequence>
<dbReference type="AlphaFoldDB" id="A0AAD9NE03"/>
<evidence type="ECO:0000256" key="7">
    <source>
        <dbReference type="ARBA" id="ARBA00022449"/>
    </source>
</evidence>
<feature type="region of interest" description="Disordered" evidence="21">
    <location>
        <begin position="278"/>
        <end position="311"/>
    </location>
</feature>
<comment type="caution">
    <text evidence="24">The sequence shown here is derived from an EMBL/GenBank/DDBJ whole genome shotgun (WGS) entry which is preliminary data.</text>
</comment>
<evidence type="ECO:0000256" key="4">
    <source>
        <dbReference type="ARBA" id="ARBA00004638"/>
    </source>
</evidence>
<keyword evidence="25" id="KW-1185">Reference proteome</keyword>
<keyword evidence="8 22" id="KW-0812">Transmembrane</keyword>
<evidence type="ECO:0000256" key="3">
    <source>
        <dbReference type="ARBA" id="ARBA00004557"/>
    </source>
</evidence>
<protein>
    <recommendedName>
        <fullName evidence="17">Proton-coupled zinc antiporter SLC30A5</fullName>
    </recommendedName>
    <alternativeName>
        <fullName evidence="19">Solute carrier family 30 member 5</fullName>
    </alternativeName>
    <alternativeName>
        <fullName evidence="18">Zinc transporter 5</fullName>
    </alternativeName>
</protein>
<evidence type="ECO:0000259" key="23">
    <source>
        <dbReference type="Pfam" id="PF01545"/>
    </source>
</evidence>
<keyword evidence="13" id="KW-0333">Golgi apparatus</keyword>
<evidence type="ECO:0000256" key="9">
    <source>
        <dbReference type="ARBA" id="ARBA00022723"/>
    </source>
</evidence>
<feature type="transmembrane region" description="Helical" evidence="22">
    <location>
        <begin position="348"/>
        <end position="370"/>
    </location>
</feature>
<dbReference type="NCBIfam" id="TIGR01297">
    <property type="entry name" value="CDF"/>
    <property type="match status" value="1"/>
</dbReference>
<feature type="transmembrane region" description="Helical" evidence="22">
    <location>
        <begin position="181"/>
        <end position="199"/>
    </location>
</feature>
<keyword evidence="14" id="KW-0406">Ion transport</keyword>
<evidence type="ECO:0000256" key="8">
    <source>
        <dbReference type="ARBA" id="ARBA00022692"/>
    </source>
</evidence>
<keyword evidence="15 22" id="KW-0472">Membrane</keyword>
<evidence type="ECO:0000313" key="25">
    <source>
        <dbReference type="Proteomes" id="UP001209878"/>
    </source>
</evidence>
<dbReference type="GO" id="GO:0006882">
    <property type="term" value="P:intracellular zinc ion homeostasis"/>
    <property type="evidence" value="ECO:0007669"/>
    <property type="project" value="InterPro"/>
</dbReference>
<comment type="subunit">
    <text evidence="16">Heterodimer with SLC30A6/ZNT6; form a functional zinc ion transmembrane transporter.</text>
</comment>
<evidence type="ECO:0000256" key="10">
    <source>
        <dbReference type="ARBA" id="ARBA00022833"/>
    </source>
</evidence>
<name>A0AAD9NE03_RIDPI</name>
<feature type="transmembrane region" description="Helical" evidence="22">
    <location>
        <begin position="251"/>
        <end position="270"/>
    </location>
</feature>
<evidence type="ECO:0000256" key="12">
    <source>
        <dbReference type="ARBA" id="ARBA00022989"/>
    </source>
</evidence>
<dbReference type="InterPro" id="IPR002524">
    <property type="entry name" value="Cation_efflux"/>
</dbReference>
<dbReference type="Proteomes" id="UP001209878">
    <property type="component" value="Unassembled WGS sequence"/>
</dbReference>
<dbReference type="GO" id="GO:1904257">
    <property type="term" value="P:zinc ion import into Golgi lumen"/>
    <property type="evidence" value="ECO:0007669"/>
    <property type="project" value="TreeGrafter"/>
</dbReference>
<keyword evidence="12 22" id="KW-1133">Transmembrane helix</keyword>
<keyword evidence="6" id="KW-0813">Transport</keyword>
<dbReference type="GO" id="GO:0046872">
    <property type="term" value="F:metal ion binding"/>
    <property type="evidence" value="ECO:0007669"/>
    <property type="project" value="UniProtKB-KW"/>
</dbReference>
<evidence type="ECO:0000256" key="17">
    <source>
        <dbReference type="ARBA" id="ARBA00040846"/>
    </source>
</evidence>
<dbReference type="PANTHER" id="PTHR45755:SF1">
    <property type="entry name" value="PROTON-COUPLED ZINC ANTIPORTER SLC30A5"/>
    <property type="match status" value="1"/>
</dbReference>
<dbReference type="EMBL" id="JAODUO010001300">
    <property type="protein sequence ID" value="KAK2166837.1"/>
    <property type="molecule type" value="Genomic_DNA"/>
</dbReference>
<feature type="transmembrane region" description="Helical" evidence="22">
    <location>
        <begin position="220"/>
        <end position="239"/>
    </location>
</feature>
<evidence type="ECO:0000256" key="21">
    <source>
        <dbReference type="SAM" id="MobiDB-lite"/>
    </source>
</evidence>